<dbReference type="EMBL" id="ML220117">
    <property type="protein sequence ID" value="TGZ81813.1"/>
    <property type="molecule type" value="Genomic_DNA"/>
</dbReference>
<evidence type="ECO:0000313" key="2">
    <source>
        <dbReference type="EMBL" id="TGZ81813.1"/>
    </source>
</evidence>
<dbReference type="OrthoDB" id="3045089at2759"/>
<feature type="region of interest" description="Disordered" evidence="1">
    <location>
        <begin position="176"/>
        <end position="248"/>
    </location>
</feature>
<protein>
    <recommendedName>
        <fullName evidence="4">Fungal N-terminal domain-containing protein</fullName>
    </recommendedName>
</protein>
<reference evidence="2 3" key="1">
    <citation type="submission" date="2019-04" db="EMBL/GenBank/DDBJ databases">
        <title>Comparative genomics and transcriptomics to analyze fruiting body development in filamentous ascomycetes.</title>
        <authorList>
            <consortium name="DOE Joint Genome Institute"/>
            <person name="Lutkenhaus R."/>
            <person name="Traeger S."/>
            <person name="Breuer J."/>
            <person name="Kuo A."/>
            <person name="Lipzen A."/>
            <person name="Pangilinan J."/>
            <person name="Dilworth D."/>
            <person name="Sandor L."/>
            <person name="Poggeler S."/>
            <person name="Barry K."/>
            <person name="Grigoriev I.V."/>
            <person name="Nowrousian M."/>
        </authorList>
    </citation>
    <scope>NUCLEOTIDE SEQUENCE [LARGE SCALE GENOMIC DNA]</scope>
    <source>
        <strain evidence="2 3">CBS 389.68</strain>
    </source>
</reference>
<accession>A0A4S2MYZ1</accession>
<dbReference type="AlphaFoldDB" id="A0A4S2MYZ1"/>
<keyword evidence="3" id="KW-1185">Reference proteome</keyword>
<proteinExistence type="predicted"/>
<evidence type="ECO:0000313" key="3">
    <source>
        <dbReference type="Proteomes" id="UP000298138"/>
    </source>
</evidence>
<feature type="compositionally biased region" description="Polar residues" evidence="1">
    <location>
        <begin position="191"/>
        <end position="200"/>
    </location>
</feature>
<dbReference type="Proteomes" id="UP000298138">
    <property type="component" value="Unassembled WGS sequence"/>
</dbReference>
<gene>
    <name evidence="2" type="ORF">EX30DRAFT_340244</name>
</gene>
<organism evidence="2 3">
    <name type="scientific">Ascodesmis nigricans</name>
    <dbReference type="NCBI Taxonomy" id="341454"/>
    <lineage>
        <taxon>Eukaryota</taxon>
        <taxon>Fungi</taxon>
        <taxon>Dikarya</taxon>
        <taxon>Ascomycota</taxon>
        <taxon>Pezizomycotina</taxon>
        <taxon>Pezizomycetes</taxon>
        <taxon>Pezizales</taxon>
        <taxon>Ascodesmidaceae</taxon>
        <taxon>Ascodesmis</taxon>
    </lineage>
</organism>
<name>A0A4S2MYZ1_9PEZI</name>
<feature type="compositionally biased region" description="Low complexity" evidence="1">
    <location>
        <begin position="215"/>
        <end position="240"/>
    </location>
</feature>
<evidence type="ECO:0000256" key="1">
    <source>
        <dbReference type="SAM" id="MobiDB-lite"/>
    </source>
</evidence>
<dbReference type="STRING" id="341454.A0A4S2MYZ1"/>
<evidence type="ECO:0008006" key="4">
    <source>
        <dbReference type="Google" id="ProtNLM"/>
    </source>
</evidence>
<sequence length="1037" mass="118241">MSFGYGVGDAMGAARLAWVLYHDCYLVAREAPEEFRNLVSELGSLQGILRSLRDELNSNKKYLENVGAERQDAIERTLDSTFRTLKELQQLVHRFREIGLSDSINFWKRIQWATQQRDIESFRQKLMVHGTTLNLCMTSIGNTTLMRFEQRLTEALELGGAASISPVEDIRNIRVEAPPKITGSPRPPTWMTDSYSSPNNPLIGISGREQGRRNNSVPNGSTSRSSGSGSPLSTPNPGTGRPKSTTSQASTANLIDLEHSGVSNIELLAAMEAAREVLSTSRPPKWSTEAQYRPLNPIHRRYRVIVSPNLAQAFMEHAGEGRDIHPDGIVTAKDWLRTATWWVMKSRMIVALDREQTPNESINSQTNIDLSIRQAHVNLLKACWILYDVILADESMSSALTTENRAMFLIVEKATVEDFERFRGVSESETCESELLLQRLIIWEHLQPVEEHLDDCFNLPLAAHPILDPGRWITCDPRNAGAEDERVLFREFVNAEVGPRQRRVDTTSAPYLLVLWTKDGESEIKVTFCNQKGSLNLTRNFISEDIRPLPVESSLPTGPPPVDLSFPDMPITVYFLKLNDFKQFMGIPERYFDAVHEREAKEHEIQIYRIVVETYEKRNPVSSGPLVPKQVHSSCELRIYEQAGHDGWDMIRRLVITSSPNDLNPWAISYFLPLSRVQLKVEDEHTRALIVKWSDCSHRCVENHDTTVENVTYYYDENVPNTCIRLLFDSTREVQEFKTKILQVHGLESTLYTWPRVDELMTYTLPDRTLFNMSNKHRSLFVVKKLHNWQYGQLFHIPRAIDFTIDDQRSHDPYSHKPQDNAVDIHILTVLCTDYISDHVNRPDEPSHVPQFHHCVNRIFPDGVKLNFLSLLDAQEFLEAVTFKWTIKAVRSHVSITYKTTGPFRRQKEAEGEVSIWQRPTASPPRYAEKSDKRVLIRWTKPESEDKKWMTATIIDSGIPPPMSSVMRTFSGNIVDSVGSSSSSAVIPVSNAVRGKRIDIVDMKAIGGREKKVLDLKIRFSSVRDKEEFSRECGALF</sequence>
<dbReference type="InParanoid" id="A0A4S2MYZ1"/>